<comment type="caution">
    <text evidence="2">The sequence shown here is derived from an EMBL/GenBank/DDBJ whole genome shotgun (WGS) entry which is preliminary data.</text>
</comment>
<dbReference type="Proteomes" id="UP000605253">
    <property type="component" value="Unassembled WGS sequence"/>
</dbReference>
<sequence>MHSQYIQLQVTVNDRKLAEQLIRALLQKRLIACGQCLPKMDSYYQWQGKIAIDEEYLLLLKTRRQHYQAAEQMIIKHHPYETPEIIATDIAVGHKAYLTWIQDET</sequence>
<dbReference type="RefSeq" id="WP_188364860.1">
    <property type="nucleotide sequence ID" value="NZ_BAABJF010000015.1"/>
</dbReference>
<reference evidence="2" key="2">
    <citation type="submission" date="2020-09" db="EMBL/GenBank/DDBJ databases">
        <authorList>
            <person name="Sun Q."/>
            <person name="Zhou Y."/>
        </authorList>
    </citation>
    <scope>NUCLEOTIDE SEQUENCE</scope>
    <source>
        <strain evidence="2">CGMCC 1.12181</strain>
    </source>
</reference>
<dbReference type="Gene3D" id="3.30.70.120">
    <property type="match status" value="1"/>
</dbReference>
<reference evidence="2" key="1">
    <citation type="journal article" date="2014" name="Int. J. Syst. Evol. Microbiol.">
        <title>Complete genome sequence of Corynebacterium casei LMG S-19264T (=DSM 44701T), isolated from a smear-ripened cheese.</title>
        <authorList>
            <consortium name="US DOE Joint Genome Institute (JGI-PGF)"/>
            <person name="Walter F."/>
            <person name="Albersmeier A."/>
            <person name="Kalinowski J."/>
            <person name="Ruckert C."/>
        </authorList>
    </citation>
    <scope>NUCLEOTIDE SEQUENCE</scope>
    <source>
        <strain evidence="2">CGMCC 1.12181</strain>
    </source>
</reference>
<dbReference type="SUPFAM" id="SSF54913">
    <property type="entry name" value="GlnB-like"/>
    <property type="match status" value="1"/>
</dbReference>
<dbReference type="InterPro" id="IPR011322">
    <property type="entry name" value="N-reg_PII-like_a/b"/>
</dbReference>
<evidence type="ECO:0000313" key="2">
    <source>
        <dbReference type="EMBL" id="GGF92890.1"/>
    </source>
</evidence>
<accession>A0A917CMN3</accession>
<keyword evidence="3" id="KW-1185">Reference proteome</keyword>
<dbReference type="Pfam" id="PF03091">
    <property type="entry name" value="CutA1"/>
    <property type="match status" value="1"/>
</dbReference>
<dbReference type="PANTHER" id="PTHR23419">
    <property type="entry name" value="DIVALENT CATION TOLERANCE CUTA-RELATED"/>
    <property type="match status" value="1"/>
</dbReference>
<comment type="similarity">
    <text evidence="1">Belongs to the CutA family.</text>
</comment>
<dbReference type="InterPro" id="IPR015867">
    <property type="entry name" value="N-reg_PII/ATP_PRibTrfase_C"/>
</dbReference>
<name>A0A917CMN3_9GAMM</name>
<dbReference type="EMBL" id="BMEO01000004">
    <property type="protein sequence ID" value="GGF92890.1"/>
    <property type="molecule type" value="Genomic_DNA"/>
</dbReference>
<evidence type="ECO:0000256" key="1">
    <source>
        <dbReference type="ARBA" id="ARBA00010169"/>
    </source>
</evidence>
<evidence type="ECO:0008006" key="4">
    <source>
        <dbReference type="Google" id="ProtNLM"/>
    </source>
</evidence>
<organism evidence="2 3">
    <name type="scientific">Marinicella pacifica</name>
    <dbReference type="NCBI Taxonomy" id="1171543"/>
    <lineage>
        <taxon>Bacteria</taxon>
        <taxon>Pseudomonadati</taxon>
        <taxon>Pseudomonadota</taxon>
        <taxon>Gammaproteobacteria</taxon>
        <taxon>Lysobacterales</taxon>
        <taxon>Marinicellaceae</taxon>
        <taxon>Marinicella</taxon>
    </lineage>
</organism>
<dbReference type="InterPro" id="IPR004323">
    <property type="entry name" value="Ion_tolerance_CutA"/>
</dbReference>
<dbReference type="PANTHER" id="PTHR23419:SF8">
    <property type="entry name" value="FI09726P"/>
    <property type="match status" value="1"/>
</dbReference>
<gene>
    <name evidence="2" type="ORF">GCM10011365_12670</name>
</gene>
<protein>
    <recommendedName>
        <fullName evidence="4">Periplasmic divalent cation tolerance protein</fullName>
    </recommendedName>
</protein>
<proteinExistence type="inferred from homology"/>
<dbReference type="GO" id="GO:0010038">
    <property type="term" value="P:response to metal ion"/>
    <property type="evidence" value="ECO:0007669"/>
    <property type="project" value="InterPro"/>
</dbReference>
<evidence type="ECO:0000313" key="3">
    <source>
        <dbReference type="Proteomes" id="UP000605253"/>
    </source>
</evidence>
<dbReference type="GO" id="GO:0005507">
    <property type="term" value="F:copper ion binding"/>
    <property type="evidence" value="ECO:0007669"/>
    <property type="project" value="TreeGrafter"/>
</dbReference>
<dbReference type="AlphaFoldDB" id="A0A917CMN3"/>